<keyword evidence="2" id="KW-1185">Reference proteome</keyword>
<evidence type="ECO:0000313" key="2">
    <source>
        <dbReference type="Proteomes" id="UP000325797"/>
    </source>
</evidence>
<dbReference type="Gene3D" id="3.10.20.30">
    <property type="match status" value="1"/>
</dbReference>
<dbReference type="CDD" id="cd17040">
    <property type="entry name" value="Ubl_MoaD_like"/>
    <property type="match status" value="1"/>
</dbReference>
<dbReference type="KEGG" id="hadh:FRZ61_29160"/>
<dbReference type="Pfam" id="PF02597">
    <property type="entry name" value="ThiS"/>
    <property type="match status" value="1"/>
</dbReference>
<proteinExistence type="predicted"/>
<sequence length="81" mass="8842">MVQVVLWGSLKRAAQGKSQVEVEAADLKQLLTRLGEAYPELKPQIERGVSVSIDGLIYTNNWFQPIRPGAEVVLLPKLAGG</sequence>
<evidence type="ECO:0000313" key="1">
    <source>
        <dbReference type="EMBL" id="QEX22982.1"/>
    </source>
</evidence>
<dbReference type="InterPro" id="IPR016155">
    <property type="entry name" value="Mopterin_synth/thiamin_S_b"/>
</dbReference>
<dbReference type="OrthoDB" id="8087696at2"/>
<gene>
    <name evidence="1" type="ORF">FRZ61_29160</name>
</gene>
<dbReference type="SUPFAM" id="SSF54285">
    <property type="entry name" value="MoaD/ThiS"/>
    <property type="match status" value="1"/>
</dbReference>
<dbReference type="InterPro" id="IPR003749">
    <property type="entry name" value="ThiS/MoaD-like"/>
</dbReference>
<dbReference type="AlphaFoldDB" id="A0A5J6MYW6"/>
<evidence type="ECO:0008006" key="3">
    <source>
        <dbReference type="Google" id="ProtNLM"/>
    </source>
</evidence>
<dbReference type="InterPro" id="IPR012675">
    <property type="entry name" value="Beta-grasp_dom_sf"/>
</dbReference>
<dbReference type="Proteomes" id="UP000325797">
    <property type="component" value="Chromosome"/>
</dbReference>
<dbReference type="RefSeq" id="WP_151118416.1">
    <property type="nucleotide sequence ID" value="NZ_CP042582.1"/>
</dbReference>
<dbReference type="EMBL" id="CP042582">
    <property type="protein sequence ID" value="QEX22982.1"/>
    <property type="molecule type" value="Genomic_DNA"/>
</dbReference>
<accession>A0A5J6MYW6</accession>
<organism evidence="1 2">
    <name type="scientific">Hypericibacter adhaerens</name>
    <dbReference type="NCBI Taxonomy" id="2602016"/>
    <lineage>
        <taxon>Bacteria</taxon>
        <taxon>Pseudomonadati</taxon>
        <taxon>Pseudomonadota</taxon>
        <taxon>Alphaproteobacteria</taxon>
        <taxon>Rhodospirillales</taxon>
        <taxon>Dongiaceae</taxon>
        <taxon>Hypericibacter</taxon>
    </lineage>
</organism>
<reference evidence="1 2" key="1">
    <citation type="submission" date="2019-08" db="EMBL/GenBank/DDBJ databases">
        <title>Hyperibacter terrae gen. nov., sp. nov. and Hyperibacter viscosus sp. nov., two new members in the family Rhodospirillaceae isolated from the rhizosphere of Hypericum perforatum.</title>
        <authorList>
            <person name="Noviana Z."/>
        </authorList>
    </citation>
    <scope>NUCLEOTIDE SEQUENCE [LARGE SCALE GENOMIC DNA]</scope>
    <source>
        <strain evidence="1 2">R5959</strain>
    </source>
</reference>
<name>A0A5J6MYW6_9PROT</name>
<protein>
    <recommendedName>
        <fullName evidence="3">Molybdopterin synthase sulfur carrier subunit</fullName>
    </recommendedName>
</protein>